<dbReference type="AlphaFoldDB" id="A0A9N9I0I4"/>
<organism evidence="2 3">
    <name type="scientific">Funneliformis caledonium</name>
    <dbReference type="NCBI Taxonomy" id="1117310"/>
    <lineage>
        <taxon>Eukaryota</taxon>
        <taxon>Fungi</taxon>
        <taxon>Fungi incertae sedis</taxon>
        <taxon>Mucoromycota</taxon>
        <taxon>Glomeromycotina</taxon>
        <taxon>Glomeromycetes</taxon>
        <taxon>Glomerales</taxon>
        <taxon>Glomeraceae</taxon>
        <taxon>Funneliformis</taxon>
    </lineage>
</organism>
<feature type="compositionally biased region" description="Basic and acidic residues" evidence="1">
    <location>
        <begin position="33"/>
        <end position="59"/>
    </location>
</feature>
<evidence type="ECO:0000313" key="3">
    <source>
        <dbReference type="Proteomes" id="UP000789570"/>
    </source>
</evidence>
<comment type="caution">
    <text evidence="2">The sequence shown here is derived from an EMBL/GenBank/DDBJ whole genome shotgun (WGS) entry which is preliminary data.</text>
</comment>
<evidence type="ECO:0000313" key="2">
    <source>
        <dbReference type="EMBL" id="CAG8715877.1"/>
    </source>
</evidence>
<name>A0A9N9I0I4_9GLOM</name>
<feature type="region of interest" description="Disordered" evidence="1">
    <location>
        <begin position="30"/>
        <end position="59"/>
    </location>
</feature>
<dbReference type="OrthoDB" id="2420943at2759"/>
<keyword evidence="3" id="KW-1185">Reference proteome</keyword>
<feature type="non-terminal residue" evidence="2">
    <location>
        <position position="59"/>
    </location>
</feature>
<evidence type="ECO:0000256" key="1">
    <source>
        <dbReference type="SAM" id="MobiDB-lite"/>
    </source>
</evidence>
<accession>A0A9N9I0I4</accession>
<gene>
    <name evidence="2" type="ORF">FCALED_LOCUS14154</name>
</gene>
<proteinExistence type="predicted"/>
<dbReference type="EMBL" id="CAJVPQ010009502">
    <property type="protein sequence ID" value="CAG8715877.1"/>
    <property type="molecule type" value="Genomic_DNA"/>
</dbReference>
<reference evidence="2" key="1">
    <citation type="submission" date="2021-06" db="EMBL/GenBank/DDBJ databases">
        <authorList>
            <person name="Kallberg Y."/>
            <person name="Tangrot J."/>
            <person name="Rosling A."/>
        </authorList>
    </citation>
    <scope>NUCLEOTIDE SEQUENCE</scope>
    <source>
        <strain evidence="2">UK204</strain>
    </source>
</reference>
<protein>
    <submittedName>
        <fullName evidence="2">7841_t:CDS:1</fullName>
    </submittedName>
</protein>
<dbReference type="Proteomes" id="UP000789570">
    <property type="component" value="Unassembled WGS sequence"/>
</dbReference>
<sequence>MSLADGHIYNADNIKNSLICKGKGRPTAKRLKSFNEESSKAKVQAREEKRIEGEHKYHL</sequence>